<dbReference type="GO" id="GO:0006189">
    <property type="term" value="P:'de novo' IMP biosynthetic process"/>
    <property type="evidence" value="ECO:0007669"/>
    <property type="project" value="UniProtKB-UniRule"/>
</dbReference>
<protein>
    <recommendedName>
        <fullName evidence="3 4">Formyltetrahydrofolate deformylase</fullName>
        <ecNumber evidence="3 4">3.5.1.10</ecNumber>
    </recommendedName>
    <alternativeName>
        <fullName evidence="3">Formyl-FH(4) hydrolase</fullName>
    </alternativeName>
</protein>
<dbReference type="PRINTS" id="PR01575">
    <property type="entry name" value="FFH4HYDRLASE"/>
</dbReference>
<dbReference type="InterPro" id="IPR045865">
    <property type="entry name" value="ACT-like_dom_sf"/>
</dbReference>
<dbReference type="SUPFAM" id="SSF55021">
    <property type="entry name" value="ACT-like"/>
    <property type="match status" value="1"/>
</dbReference>
<dbReference type="Pfam" id="PF01842">
    <property type="entry name" value="ACT"/>
    <property type="match status" value="1"/>
</dbReference>
<evidence type="ECO:0000256" key="3">
    <source>
        <dbReference type="HAMAP-Rule" id="MF_01927"/>
    </source>
</evidence>
<dbReference type="SUPFAM" id="SSF53328">
    <property type="entry name" value="Formyltransferase"/>
    <property type="match status" value="1"/>
</dbReference>
<evidence type="ECO:0000256" key="1">
    <source>
        <dbReference type="ARBA" id="ARBA00022563"/>
    </source>
</evidence>
<dbReference type="AlphaFoldDB" id="A0A917KC00"/>
<dbReference type="InterPro" id="IPR036477">
    <property type="entry name" value="Formyl_transf_N_sf"/>
</dbReference>
<evidence type="ECO:0000256" key="4">
    <source>
        <dbReference type="NCBIfam" id="TIGR00655"/>
    </source>
</evidence>
<dbReference type="PANTHER" id="PTHR42706">
    <property type="entry name" value="FORMYLTETRAHYDROFOLATE DEFORMYLASE"/>
    <property type="match status" value="1"/>
</dbReference>
<dbReference type="PANTHER" id="PTHR42706:SF1">
    <property type="entry name" value="FORMYLTETRAHYDROFOLATE DEFORMYLASE 2, MITOCHONDRIAL"/>
    <property type="match status" value="1"/>
</dbReference>
<dbReference type="NCBIfam" id="NF004684">
    <property type="entry name" value="PRK06027.1"/>
    <property type="match status" value="1"/>
</dbReference>
<dbReference type="InterPro" id="IPR002376">
    <property type="entry name" value="Formyl_transf_N"/>
</dbReference>
<reference evidence="6" key="1">
    <citation type="journal article" date="2014" name="Int. J. Syst. Evol. Microbiol.">
        <title>Complete genome sequence of Corynebacterium casei LMG S-19264T (=DSM 44701T), isolated from a smear-ripened cheese.</title>
        <authorList>
            <consortium name="US DOE Joint Genome Institute (JGI-PGF)"/>
            <person name="Walter F."/>
            <person name="Albersmeier A."/>
            <person name="Kalinowski J."/>
            <person name="Ruckert C."/>
        </authorList>
    </citation>
    <scope>NUCLEOTIDE SEQUENCE</scope>
    <source>
        <strain evidence="6">JCM 18487</strain>
    </source>
</reference>
<dbReference type="InterPro" id="IPR004810">
    <property type="entry name" value="PurU"/>
</dbReference>
<organism evidence="6 7">
    <name type="scientific">Alicyclobacillus cellulosilyticus</name>
    <dbReference type="NCBI Taxonomy" id="1003997"/>
    <lineage>
        <taxon>Bacteria</taxon>
        <taxon>Bacillati</taxon>
        <taxon>Bacillota</taxon>
        <taxon>Bacilli</taxon>
        <taxon>Bacillales</taxon>
        <taxon>Alicyclobacillaceae</taxon>
        <taxon>Alicyclobacillus</taxon>
    </lineage>
</organism>
<gene>
    <name evidence="3 6" type="primary">purU</name>
    <name evidence="6" type="ORF">GCM10010885_14370</name>
</gene>
<dbReference type="InterPro" id="IPR041729">
    <property type="entry name" value="Formyl-FH4-Hydrolase_C"/>
</dbReference>
<dbReference type="PROSITE" id="PS51671">
    <property type="entry name" value="ACT"/>
    <property type="match status" value="1"/>
</dbReference>
<dbReference type="Gene3D" id="3.40.50.170">
    <property type="entry name" value="Formyl transferase, N-terminal domain"/>
    <property type="match status" value="1"/>
</dbReference>
<dbReference type="CDD" id="cd08648">
    <property type="entry name" value="FMT_core_Formyl-FH4-Hydrolase_C"/>
    <property type="match status" value="1"/>
</dbReference>
<dbReference type="PIRSF" id="PIRSF036480">
    <property type="entry name" value="FormyFH4_hydr"/>
    <property type="match status" value="1"/>
</dbReference>
<dbReference type="EC" id="3.5.1.10" evidence="3 4"/>
<evidence type="ECO:0000313" key="6">
    <source>
        <dbReference type="EMBL" id="GGJ06347.1"/>
    </source>
</evidence>
<dbReference type="GO" id="GO:0008864">
    <property type="term" value="F:formyltetrahydrofolate deformylase activity"/>
    <property type="evidence" value="ECO:0007669"/>
    <property type="project" value="UniProtKB-UniRule"/>
</dbReference>
<comment type="caution">
    <text evidence="6">The sequence shown here is derived from an EMBL/GenBank/DDBJ whole genome shotgun (WGS) entry which is preliminary data.</text>
</comment>
<feature type="domain" description="ACT" evidence="5">
    <location>
        <begin position="31"/>
        <end position="102"/>
    </location>
</feature>
<dbReference type="EMBL" id="BMOY01000019">
    <property type="protein sequence ID" value="GGJ06347.1"/>
    <property type="molecule type" value="Genomic_DNA"/>
</dbReference>
<proteinExistence type="inferred from homology"/>
<comment type="function">
    <text evidence="3">Catalyzes the hydrolysis of 10-formyltetrahydrofolate (formyl-FH4) to formate and tetrahydrofolate (FH4).</text>
</comment>
<dbReference type="Gene3D" id="3.30.70.260">
    <property type="match status" value="1"/>
</dbReference>
<evidence type="ECO:0000259" key="5">
    <source>
        <dbReference type="PROSITE" id="PS51671"/>
    </source>
</evidence>
<keyword evidence="2 3" id="KW-0378">Hydrolase</keyword>
<dbReference type="NCBIfam" id="TIGR00655">
    <property type="entry name" value="PurU"/>
    <property type="match status" value="1"/>
</dbReference>
<dbReference type="HAMAP" id="MF_01927">
    <property type="entry name" value="PurU"/>
    <property type="match status" value="1"/>
</dbReference>
<dbReference type="InterPro" id="IPR002912">
    <property type="entry name" value="ACT_dom"/>
</dbReference>
<keyword evidence="1 3" id="KW-0554">One-carbon metabolism</keyword>
<keyword evidence="7" id="KW-1185">Reference proteome</keyword>
<sequence>MAEEHVEFRVITPKVQQALLAQQTRLRDRARLLISCPDRPGIVAAVSQFLYQQGANIVQSDQHSTDPSSGLFFMRIEFELPNLGAHWDELTGRFAEVARTFQMTWRFNRAHVPKRMAVFVSKEEHCLLELLWQWQSGDLYADLVMVVSNHPDAGATVAPLGIPFYHIPVTPETKKDAEAKQLALLASHKVDLVVLARYMQILSGDFVRQYPNRIINIHHSFLPAFIGRNPYARAYQRGVKLIGATAHYVTEDLDEGPIIEQDVQRVDHRDEVEDLKRIGRQIERTVLVRAVKWHLEDRILTYNNRTIVFR</sequence>
<reference evidence="6" key="2">
    <citation type="submission" date="2020-09" db="EMBL/GenBank/DDBJ databases">
        <authorList>
            <person name="Sun Q."/>
            <person name="Ohkuma M."/>
        </authorList>
    </citation>
    <scope>NUCLEOTIDE SEQUENCE</scope>
    <source>
        <strain evidence="6">JCM 18487</strain>
    </source>
</reference>
<accession>A0A917KC00</accession>
<dbReference type="InterPro" id="IPR044074">
    <property type="entry name" value="PurU_ACT"/>
</dbReference>
<keyword evidence="3" id="KW-0658">Purine biosynthesis</keyword>
<dbReference type="GO" id="GO:0006730">
    <property type="term" value="P:one-carbon metabolic process"/>
    <property type="evidence" value="ECO:0007669"/>
    <property type="project" value="UniProtKB-KW"/>
</dbReference>
<dbReference type="CDD" id="cd04875">
    <property type="entry name" value="ACT_F4HF-DF"/>
    <property type="match status" value="1"/>
</dbReference>
<dbReference type="Proteomes" id="UP000637695">
    <property type="component" value="Unassembled WGS sequence"/>
</dbReference>
<comment type="similarity">
    <text evidence="3">Belongs to the PurU family.</text>
</comment>
<feature type="active site" evidence="3">
    <location>
        <position position="254"/>
    </location>
</feature>
<evidence type="ECO:0000313" key="7">
    <source>
        <dbReference type="Proteomes" id="UP000637695"/>
    </source>
</evidence>
<dbReference type="Pfam" id="PF00551">
    <property type="entry name" value="Formyl_trans_N"/>
    <property type="match status" value="1"/>
</dbReference>
<evidence type="ECO:0000256" key="2">
    <source>
        <dbReference type="ARBA" id="ARBA00022801"/>
    </source>
</evidence>
<comment type="pathway">
    <text evidence="3">Purine metabolism; IMP biosynthesis via de novo pathway; formate from 10-formyl-5,6,7,8-tetrahydrofolate: step 1/1.</text>
</comment>
<name>A0A917KC00_9BACL</name>
<comment type="catalytic activity">
    <reaction evidence="3">
        <text>(6R)-10-formyltetrahydrofolate + H2O = (6S)-5,6,7,8-tetrahydrofolate + formate + H(+)</text>
        <dbReference type="Rhea" id="RHEA:19833"/>
        <dbReference type="ChEBI" id="CHEBI:15377"/>
        <dbReference type="ChEBI" id="CHEBI:15378"/>
        <dbReference type="ChEBI" id="CHEBI:15740"/>
        <dbReference type="ChEBI" id="CHEBI:57453"/>
        <dbReference type="ChEBI" id="CHEBI:195366"/>
        <dbReference type="EC" id="3.5.1.10"/>
    </reaction>
</comment>